<accession>A0A1I1JVF7</accession>
<comment type="similarity">
    <text evidence="6">Belongs to the ABC-2 integral membrane protein family.</text>
</comment>
<comment type="subcellular location">
    <subcellularLocation>
        <location evidence="6">Cell membrane</location>
        <topology evidence="6">Multi-pass membrane protein</topology>
    </subcellularLocation>
    <subcellularLocation>
        <location evidence="1">Membrane</location>
        <topology evidence="1">Multi-pass membrane protein</topology>
    </subcellularLocation>
</comment>
<keyword evidence="6" id="KW-0813">Transport</keyword>
<dbReference type="GO" id="GO:0043190">
    <property type="term" value="C:ATP-binding cassette (ABC) transporter complex"/>
    <property type="evidence" value="ECO:0007669"/>
    <property type="project" value="InterPro"/>
</dbReference>
<dbReference type="RefSeq" id="WP_091123725.1">
    <property type="nucleotide sequence ID" value="NZ_FOLB01000007.1"/>
</dbReference>
<evidence type="ECO:0000256" key="4">
    <source>
        <dbReference type="ARBA" id="ARBA00023136"/>
    </source>
</evidence>
<evidence type="ECO:0000256" key="2">
    <source>
        <dbReference type="ARBA" id="ARBA00022692"/>
    </source>
</evidence>
<evidence type="ECO:0000256" key="5">
    <source>
        <dbReference type="ARBA" id="ARBA00023251"/>
    </source>
</evidence>
<dbReference type="PANTHER" id="PTHR43229">
    <property type="entry name" value="NODULATION PROTEIN J"/>
    <property type="match status" value="1"/>
</dbReference>
<dbReference type="PIRSF" id="PIRSF006648">
    <property type="entry name" value="DrrB"/>
    <property type="match status" value="1"/>
</dbReference>
<dbReference type="Proteomes" id="UP000198832">
    <property type="component" value="Unassembled WGS sequence"/>
</dbReference>
<dbReference type="PROSITE" id="PS51012">
    <property type="entry name" value="ABC_TM2"/>
    <property type="match status" value="1"/>
</dbReference>
<evidence type="ECO:0000313" key="9">
    <source>
        <dbReference type="Proteomes" id="UP000198832"/>
    </source>
</evidence>
<dbReference type="PRINTS" id="PR00164">
    <property type="entry name" value="ABC2TRNSPORT"/>
</dbReference>
<keyword evidence="6" id="KW-1003">Cell membrane</keyword>
<evidence type="ECO:0000259" key="7">
    <source>
        <dbReference type="PROSITE" id="PS51012"/>
    </source>
</evidence>
<organism evidence="8 9">
    <name type="scientific">Nocardioides terrae</name>
    <dbReference type="NCBI Taxonomy" id="574651"/>
    <lineage>
        <taxon>Bacteria</taxon>
        <taxon>Bacillati</taxon>
        <taxon>Actinomycetota</taxon>
        <taxon>Actinomycetes</taxon>
        <taxon>Propionibacteriales</taxon>
        <taxon>Nocardioidaceae</taxon>
        <taxon>Nocardioides</taxon>
    </lineage>
</organism>
<dbReference type="GO" id="GO:0046677">
    <property type="term" value="P:response to antibiotic"/>
    <property type="evidence" value="ECO:0007669"/>
    <property type="project" value="UniProtKB-KW"/>
</dbReference>
<feature type="transmembrane region" description="Helical" evidence="6">
    <location>
        <begin position="113"/>
        <end position="139"/>
    </location>
</feature>
<keyword evidence="5" id="KW-0046">Antibiotic resistance</keyword>
<dbReference type="OrthoDB" id="9778589at2"/>
<keyword evidence="2 6" id="KW-0812">Transmembrane</keyword>
<dbReference type="EMBL" id="FOLB01000007">
    <property type="protein sequence ID" value="SFC52669.1"/>
    <property type="molecule type" value="Genomic_DNA"/>
</dbReference>
<feature type="transmembrane region" description="Helical" evidence="6">
    <location>
        <begin position="181"/>
        <end position="200"/>
    </location>
</feature>
<protein>
    <recommendedName>
        <fullName evidence="6">Transport permease protein</fullName>
    </recommendedName>
</protein>
<dbReference type="PANTHER" id="PTHR43229:SF2">
    <property type="entry name" value="NODULATION PROTEIN J"/>
    <property type="match status" value="1"/>
</dbReference>
<dbReference type="AlphaFoldDB" id="A0A1I1JVF7"/>
<name>A0A1I1JVF7_9ACTN</name>
<feature type="transmembrane region" description="Helical" evidence="6">
    <location>
        <begin position="145"/>
        <end position="169"/>
    </location>
</feature>
<reference evidence="8 9" key="1">
    <citation type="submission" date="2016-10" db="EMBL/GenBank/DDBJ databases">
        <authorList>
            <person name="de Groot N.N."/>
        </authorList>
    </citation>
    <scope>NUCLEOTIDE SEQUENCE [LARGE SCALE GENOMIC DNA]</scope>
    <source>
        <strain evidence="8 9">CGMCC 1.7056</strain>
    </source>
</reference>
<dbReference type="Pfam" id="PF01061">
    <property type="entry name" value="ABC2_membrane"/>
    <property type="match status" value="1"/>
</dbReference>
<evidence type="ECO:0000256" key="1">
    <source>
        <dbReference type="ARBA" id="ARBA00004141"/>
    </source>
</evidence>
<dbReference type="InterPro" id="IPR051784">
    <property type="entry name" value="Nod_factor_ABC_transporter"/>
</dbReference>
<dbReference type="STRING" id="574651.SAMN04487968_107175"/>
<sequence>MAALTPSYARALRLADYWATVYKRTWKGGVITSFVTPFFYVVAMGVLLGDYVTADPARLDGASSYLSFIAPGMVAAQAMTIAFSETTYPVMGMVKWQRIYHSMIASPLRVGEIVLAQIGFIVLRVAFSCAVFLAVLAPFGVFESVWGTLVALPVQMLLGLAFATPVFAFAAGLADESAFALVFRLGMIPLTLFSGTFFPIDNLGPVLEAVARVTPLWQGVHLTRMLVLGDVQWGWAAFHVAYLLALGAVGWFLTVRRLTRRLVT</sequence>
<dbReference type="InterPro" id="IPR047817">
    <property type="entry name" value="ABC2_TM_bact-type"/>
</dbReference>
<dbReference type="InterPro" id="IPR013525">
    <property type="entry name" value="ABC2_TM"/>
</dbReference>
<gene>
    <name evidence="8" type="ORF">SAMN04487968_107175</name>
</gene>
<dbReference type="InterPro" id="IPR000412">
    <property type="entry name" value="ABC_2_transport"/>
</dbReference>
<evidence type="ECO:0000313" key="8">
    <source>
        <dbReference type="EMBL" id="SFC52669.1"/>
    </source>
</evidence>
<dbReference type="GO" id="GO:0140359">
    <property type="term" value="F:ABC-type transporter activity"/>
    <property type="evidence" value="ECO:0007669"/>
    <property type="project" value="InterPro"/>
</dbReference>
<feature type="transmembrane region" description="Helical" evidence="6">
    <location>
        <begin position="68"/>
        <end position="92"/>
    </location>
</feature>
<keyword evidence="4 6" id="KW-0472">Membrane</keyword>
<feature type="transmembrane region" description="Helical" evidence="6">
    <location>
        <begin position="233"/>
        <end position="253"/>
    </location>
</feature>
<proteinExistence type="inferred from homology"/>
<evidence type="ECO:0000256" key="3">
    <source>
        <dbReference type="ARBA" id="ARBA00022989"/>
    </source>
</evidence>
<keyword evidence="9" id="KW-1185">Reference proteome</keyword>
<feature type="transmembrane region" description="Helical" evidence="6">
    <location>
        <begin position="30"/>
        <end position="48"/>
    </location>
</feature>
<feature type="domain" description="ABC transmembrane type-2" evidence="7">
    <location>
        <begin position="28"/>
        <end position="261"/>
    </location>
</feature>
<keyword evidence="3 6" id="KW-1133">Transmembrane helix</keyword>
<evidence type="ECO:0000256" key="6">
    <source>
        <dbReference type="RuleBase" id="RU361157"/>
    </source>
</evidence>